<proteinExistence type="predicted"/>
<name>A0ABR1KYP5_9PEZI</name>
<evidence type="ECO:0000313" key="2">
    <source>
        <dbReference type="EMBL" id="KAK7523972.1"/>
    </source>
</evidence>
<evidence type="ECO:0000313" key="3">
    <source>
        <dbReference type="Proteomes" id="UP001363622"/>
    </source>
</evidence>
<keyword evidence="3" id="KW-1185">Reference proteome</keyword>
<feature type="region of interest" description="Disordered" evidence="1">
    <location>
        <begin position="134"/>
        <end position="160"/>
    </location>
</feature>
<gene>
    <name evidence="2" type="ORF">IWZ03DRAFT_15129</name>
</gene>
<accession>A0ABR1KYP5</accession>
<feature type="region of interest" description="Disordered" evidence="1">
    <location>
        <begin position="56"/>
        <end position="79"/>
    </location>
</feature>
<feature type="compositionally biased region" description="Basic and acidic residues" evidence="1">
    <location>
        <begin position="69"/>
        <end position="79"/>
    </location>
</feature>
<sequence length="177" mass="19459">MIRCDFDSLSLKLVSNLNVSAPRIVVKEERRWPWRPNPGDDATPKTARAKRVALSGHGGKLNAQDGEQEGPHGPDMSDRSEPFRYASLWMLFTAGLRHYGRTAVGPGRGESRVQVDTCGFSTFYDPELQSQGAARVEAEGKSPNISLAGQWQAPAGEKERETALEQLIDEAKEASSY</sequence>
<organism evidence="2 3">
    <name type="scientific">Phyllosticta citriasiana</name>
    <dbReference type="NCBI Taxonomy" id="595635"/>
    <lineage>
        <taxon>Eukaryota</taxon>
        <taxon>Fungi</taxon>
        <taxon>Dikarya</taxon>
        <taxon>Ascomycota</taxon>
        <taxon>Pezizomycotina</taxon>
        <taxon>Dothideomycetes</taxon>
        <taxon>Dothideomycetes incertae sedis</taxon>
        <taxon>Botryosphaeriales</taxon>
        <taxon>Phyllostictaceae</taxon>
        <taxon>Phyllosticta</taxon>
    </lineage>
</organism>
<evidence type="ECO:0000256" key="1">
    <source>
        <dbReference type="SAM" id="MobiDB-lite"/>
    </source>
</evidence>
<dbReference type="Proteomes" id="UP001363622">
    <property type="component" value="Unassembled WGS sequence"/>
</dbReference>
<comment type="caution">
    <text evidence="2">The sequence shown here is derived from an EMBL/GenBank/DDBJ whole genome shotgun (WGS) entry which is preliminary data.</text>
</comment>
<reference evidence="2 3" key="1">
    <citation type="submission" date="2024-04" db="EMBL/GenBank/DDBJ databases">
        <title>Phyllosticta paracitricarpa is synonymous to the EU quarantine fungus P. citricarpa based on phylogenomic analyses.</title>
        <authorList>
            <consortium name="Lawrence Berkeley National Laboratory"/>
            <person name="Van Ingen-Buijs V.A."/>
            <person name="Van Westerhoven A.C."/>
            <person name="Haridas S."/>
            <person name="Skiadas P."/>
            <person name="Martin F."/>
            <person name="Groenewald J.Z."/>
            <person name="Crous P.W."/>
            <person name="Seidl M.F."/>
        </authorList>
    </citation>
    <scope>NUCLEOTIDE SEQUENCE [LARGE SCALE GENOMIC DNA]</scope>
    <source>
        <strain evidence="2 3">CBS 123371</strain>
    </source>
</reference>
<dbReference type="EMBL" id="JBBPHU010000001">
    <property type="protein sequence ID" value="KAK7523972.1"/>
    <property type="molecule type" value="Genomic_DNA"/>
</dbReference>
<protein>
    <submittedName>
        <fullName evidence="2">Uncharacterized protein</fullName>
    </submittedName>
</protein>